<dbReference type="InterPro" id="IPR036246">
    <property type="entry name" value="Cyt_c_oxidase_su2a_ba3"/>
</dbReference>
<evidence type="ECO:0000256" key="1">
    <source>
        <dbReference type="SAM" id="Phobius"/>
    </source>
</evidence>
<sequence length="39" mass="4434">MEEEMEEKSPKGTLLVIAVLLIAIVGMWLLVYTQMLRQG</sequence>
<name>A0A511MY95_DEIC1</name>
<keyword evidence="1" id="KW-0812">Transmembrane</keyword>
<gene>
    <name evidence="2" type="ORF">DC3_11680</name>
</gene>
<reference evidence="2 3" key="1">
    <citation type="submission" date="2019-07" db="EMBL/GenBank/DDBJ databases">
        <title>Whole genome shotgun sequence of Deinococcus cellulosilyticus NBRC 106333.</title>
        <authorList>
            <person name="Hosoyama A."/>
            <person name="Uohara A."/>
            <person name="Ohji S."/>
            <person name="Ichikawa N."/>
        </authorList>
    </citation>
    <scope>NUCLEOTIDE SEQUENCE [LARGE SCALE GENOMIC DNA]</scope>
    <source>
        <strain evidence="2 3">NBRC 106333</strain>
    </source>
</reference>
<dbReference type="AlphaFoldDB" id="A0A511MY95"/>
<keyword evidence="3" id="KW-1185">Reference proteome</keyword>
<dbReference type="Pfam" id="PF08113">
    <property type="entry name" value="CoxIIa"/>
    <property type="match status" value="1"/>
</dbReference>
<dbReference type="Proteomes" id="UP000321306">
    <property type="component" value="Unassembled WGS sequence"/>
</dbReference>
<evidence type="ECO:0000313" key="2">
    <source>
        <dbReference type="EMBL" id="GEM45533.1"/>
    </source>
</evidence>
<keyword evidence="1" id="KW-0472">Membrane</keyword>
<comment type="caution">
    <text evidence="2">The sequence shown here is derived from an EMBL/GenBank/DDBJ whole genome shotgun (WGS) entry which is preliminary data.</text>
</comment>
<organism evidence="2 3">
    <name type="scientific">Deinococcus cellulosilyticus (strain DSM 18568 / NBRC 106333 / KACC 11606 / 5516J-15)</name>
    <dbReference type="NCBI Taxonomy" id="1223518"/>
    <lineage>
        <taxon>Bacteria</taxon>
        <taxon>Thermotogati</taxon>
        <taxon>Deinococcota</taxon>
        <taxon>Deinococci</taxon>
        <taxon>Deinococcales</taxon>
        <taxon>Deinococcaceae</taxon>
        <taxon>Deinococcus</taxon>
    </lineage>
</organism>
<proteinExistence type="predicted"/>
<feature type="transmembrane region" description="Helical" evidence="1">
    <location>
        <begin position="12"/>
        <end position="32"/>
    </location>
</feature>
<dbReference type="InterPro" id="IPR012538">
    <property type="entry name" value="Cyt_c_oxidase_su2a"/>
</dbReference>
<protein>
    <recommendedName>
        <fullName evidence="4">Cytochrome c oxidase subunit 2A</fullName>
    </recommendedName>
</protein>
<dbReference type="EMBL" id="BJXB01000004">
    <property type="protein sequence ID" value="GEM45533.1"/>
    <property type="molecule type" value="Genomic_DNA"/>
</dbReference>
<evidence type="ECO:0008006" key="4">
    <source>
        <dbReference type="Google" id="ProtNLM"/>
    </source>
</evidence>
<evidence type="ECO:0000313" key="3">
    <source>
        <dbReference type="Proteomes" id="UP000321306"/>
    </source>
</evidence>
<accession>A0A511MY95</accession>
<keyword evidence="1" id="KW-1133">Transmembrane helix</keyword>
<dbReference type="SUPFAM" id="SSF81473">
    <property type="entry name" value="Bacterial ba3 type cytochrome c oxidase subunit IIa"/>
    <property type="match status" value="1"/>
</dbReference>